<evidence type="ECO:0008006" key="3">
    <source>
        <dbReference type="Google" id="ProtNLM"/>
    </source>
</evidence>
<dbReference type="OrthoDB" id="6636823at2"/>
<dbReference type="PATRIC" id="fig|1453496.5.peg.1596"/>
<evidence type="ECO:0000313" key="1">
    <source>
        <dbReference type="EMBL" id="AIU72335.1"/>
    </source>
</evidence>
<dbReference type="Pfam" id="PF14056">
    <property type="entry name" value="DUF4250"/>
    <property type="match status" value="1"/>
</dbReference>
<dbReference type="eggNOG" id="ENOG50339TV">
    <property type="taxonomic scope" value="Bacteria"/>
</dbReference>
<name>A0A097R0U9_HAFAL</name>
<dbReference type="RefSeq" id="WP_025800913.1">
    <property type="nucleotide sequence ID" value="NZ_CP009706.1"/>
</dbReference>
<protein>
    <recommendedName>
        <fullName evidence="3">DUF4250 domain-containing protein</fullName>
    </recommendedName>
</protein>
<dbReference type="EMBL" id="CP009706">
    <property type="protein sequence ID" value="AIU72335.1"/>
    <property type="molecule type" value="Genomic_DNA"/>
</dbReference>
<proteinExistence type="predicted"/>
<dbReference type="Proteomes" id="UP000029986">
    <property type="component" value="Chromosome"/>
</dbReference>
<dbReference type="AlphaFoldDB" id="A0A097R0U9"/>
<keyword evidence="2" id="KW-1185">Reference proteome</keyword>
<evidence type="ECO:0000313" key="2">
    <source>
        <dbReference type="Proteomes" id="UP000029986"/>
    </source>
</evidence>
<organism evidence="1 2">
    <name type="scientific">Hafnia alvei FB1</name>
    <dbReference type="NCBI Taxonomy" id="1453496"/>
    <lineage>
        <taxon>Bacteria</taxon>
        <taxon>Pseudomonadati</taxon>
        <taxon>Pseudomonadota</taxon>
        <taxon>Gammaproteobacteria</taxon>
        <taxon>Enterobacterales</taxon>
        <taxon>Hafniaceae</taxon>
        <taxon>Hafnia</taxon>
    </lineage>
</organism>
<gene>
    <name evidence="1" type="ORF">AT03_08005</name>
</gene>
<sequence length="64" mass="7428">MSLTRYATMDPLMLMSIVNMKLRDECPTLEDLARRYDISMSGLQERLAQAGYHYQPATNQFIQV</sequence>
<dbReference type="InterPro" id="IPR025346">
    <property type="entry name" value="DUF4250"/>
</dbReference>
<dbReference type="HOGENOM" id="CLU_182788_1_0_6"/>
<accession>A0A097R0U9</accession>
<dbReference type="KEGG" id="hav:AT03_08005"/>
<reference evidence="1 2" key="1">
    <citation type="journal article" date="2014" name="Gut Pathog.">
        <title>Gene clusters of Hafnia alvei strain FB1 important in survival and pathogenesis: a draft genome perspective.</title>
        <authorList>
            <person name="Tan J.Y."/>
            <person name="Yin W.F."/>
            <person name="Chan K.G."/>
        </authorList>
    </citation>
    <scope>NUCLEOTIDE SEQUENCE [LARGE SCALE GENOMIC DNA]</scope>
    <source>
        <strain evidence="1 2">FB1</strain>
    </source>
</reference>